<proteinExistence type="predicted"/>
<protein>
    <submittedName>
        <fullName evidence="2">Excalibur calcium-binding domain-containing protein</fullName>
    </submittedName>
</protein>
<keyword evidence="3" id="KW-1185">Reference proteome</keyword>
<reference evidence="2 3" key="1">
    <citation type="submission" date="2018-05" db="EMBL/GenBank/DDBJ databases">
        <title>Genomic Encyclopedia of Type Strains, Phase IV (KMG-IV): sequencing the most valuable type-strain genomes for metagenomic binning, comparative biology and taxonomic classification.</title>
        <authorList>
            <person name="Goeker M."/>
        </authorList>
    </citation>
    <scope>NUCLEOTIDE SEQUENCE [LARGE SCALE GENOMIC DNA]</scope>
    <source>
        <strain evidence="2 3">DSM 7229</strain>
    </source>
</reference>
<dbReference type="Proteomes" id="UP000245655">
    <property type="component" value="Unassembled WGS sequence"/>
</dbReference>
<dbReference type="Pfam" id="PF05901">
    <property type="entry name" value="Excalibur"/>
    <property type="match status" value="1"/>
</dbReference>
<comment type="caution">
    <text evidence="2">The sequence shown here is derived from an EMBL/GenBank/DDBJ whole genome shotgun (WGS) entry which is preliminary data.</text>
</comment>
<accession>A0A2V2A561</accession>
<dbReference type="EMBL" id="QGGM01000002">
    <property type="protein sequence ID" value="PWK14737.1"/>
    <property type="molecule type" value="Genomic_DNA"/>
</dbReference>
<evidence type="ECO:0000313" key="3">
    <source>
        <dbReference type="Proteomes" id="UP000245655"/>
    </source>
</evidence>
<evidence type="ECO:0000313" key="2">
    <source>
        <dbReference type="EMBL" id="PWK14737.1"/>
    </source>
</evidence>
<gene>
    <name evidence="2" type="ORF">C8D84_102213</name>
</gene>
<feature type="domain" description="Excalibur calcium-binding" evidence="1">
    <location>
        <begin position="88"/>
        <end position="122"/>
    </location>
</feature>
<organism evidence="2 3">
    <name type="scientific">Psychrobacter immobilis</name>
    <dbReference type="NCBI Taxonomy" id="498"/>
    <lineage>
        <taxon>Bacteria</taxon>
        <taxon>Pseudomonadati</taxon>
        <taxon>Pseudomonadota</taxon>
        <taxon>Gammaproteobacteria</taxon>
        <taxon>Moraxellales</taxon>
        <taxon>Moraxellaceae</taxon>
        <taxon>Psychrobacter</taxon>
    </lineage>
</organism>
<dbReference type="AlphaFoldDB" id="A0A2V2A561"/>
<sequence>MTQKILIFVLLLVLALLGYKMLQPKNTTSNPIADVATDTPVDAAFTSTDLDDIPPTYVDSDATSTSVSAVKPVLTSSASASSFTCDGRKHCSQMTSCAEATYFVQHCPNTKMDGNNDGIPCEQQWCR</sequence>
<name>A0A2V2A561_PSYIM</name>
<evidence type="ECO:0000259" key="1">
    <source>
        <dbReference type="Pfam" id="PF05901"/>
    </source>
</evidence>
<dbReference type="InterPro" id="IPR008613">
    <property type="entry name" value="Excalibur_Ca-bd_domain"/>
</dbReference>